<evidence type="ECO:0000256" key="9">
    <source>
        <dbReference type="HAMAP-Rule" id="MF_01023"/>
    </source>
</evidence>
<dbReference type="HAMAP" id="MF_01023">
    <property type="entry name" value="HisC_aminotrans_2"/>
    <property type="match status" value="1"/>
</dbReference>
<feature type="modified residue" description="N6-(pyridoxal phosphate)lysine" evidence="9">
    <location>
        <position position="229"/>
    </location>
</feature>
<keyword evidence="5 9" id="KW-0032">Aminotransferase</keyword>
<dbReference type="CDD" id="cd00609">
    <property type="entry name" value="AAT_like"/>
    <property type="match status" value="1"/>
</dbReference>
<comment type="catalytic activity">
    <reaction evidence="8 9">
        <text>L-histidinol phosphate + 2-oxoglutarate = 3-(imidazol-4-yl)-2-oxopropyl phosphate + L-glutamate</text>
        <dbReference type="Rhea" id="RHEA:23744"/>
        <dbReference type="ChEBI" id="CHEBI:16810"/>
        <dbReference type="ChEBI" id="CHEBI:29985"/>
        <dbReference type="ChEBI" id="CHEBI:57766"/>
        <dbReference type="ChEBI" id="CHEBI:57980"/>
        <dbReference type="EC" id="2.6.1.9"/>
    </reaction>
</comment>
<protein>
    <recommendedName>
        <fullName evidence="9">Histidinol-phosphate aminotransferase</fullName>
        <ecNumber evidence="9">2.6.1.9</ecNumber>
    </recommendedName>
    <alternativeName>
        <fullName evidence="9">Imidazole acetol-phosphate transaminase</fullName>
    </alternativeName>
</protein>
<gene>
    <name evidence="9 11" type="primary">hisC</name>
    <name evidence="11" type="ORF">AB5I84_08385</name>
</gene>
<sequence>MNGNDFLALANAGVQQLQPYQPGKPIDELERELGISHIIKLASNESPVGSSPMAMAAVRAALDQLHRYPDGSGHGLKSALAQRLGLSVAQVTLGNGSNDILELVARAYLSAGDEAIYSEHGFAIYPIITLASGGVPVKVPARNYGHDLQAMAAAVTERTRVIFVANPNNPTGTWFPRAELDAFLAAVPERVLVVLDEAYFEYVEDPNFANGADYLAQHANLLVARTFSKIYGLSGLRVGYGLSGTAVADVLNRVRQPFNVNSLGLVAAEAALDDLEFLEHARDINTAGLVQVAEGLQQLGLEYIPSVCNFIAFNCGREAMPVYQALLREGVIVRPIAGYDLPNHLRVTIGTPEENERFLESLQRVLG</sequence>
<dbReference type="Gene3D" id="3.90.1150.10">
    <property type="entry name" value="Aspartate Aminotransferase, domain 1"/>
    <property type="match status" value="1"/>
</dbReference>
<dbReference type="InterPro" id="IPR015422">
    <property type="entry name" value="PyrdxlP-dep_Trfase_small"/>
</dbReference>
<evidence type="ECO:0000256" key="4">
    <source>
        <dbReference type="ARBA" id="ARBA00011738"/>
    </source>
</evidence>
<keyword evidence="6 9" id="KW-0808">Transferase</keyword>
<evidence type="ECO:0000256" key="6">
    <source>
        <dbReference type="ARBA" id="ARBA00022679"/>
    </source>
</evidence>
<keyword evidence="9" id="KW-0368">Histidine biosynthesis</keyword>
<evidence type="ECO:0000256" key="5">
    <source>
        <dbReference type="ARBA" id="ARBA00022576"/>
    </source>
</evidence>
<proteinExistence type="inferred from homology"/>
<accession>A0ABV4AH62</accession>
<evidence type="ECO:0000313" key="11">
    <source>
        <dbReference type="EMBL" id="MEY1662162.1"/>
    </source>
</evidence>
<dbReference type="SUPFAM" id="SSF53383">
    <property type="entry name" value="PLP-dependent transferases"/>
    <property type="match status" value="1"/>
</dbReference>
<keyword evidence="9" id="KW-0028">Amino-acid biosynthesis</keyword>
<dbReference type="GO" id="GO:0004400">
    <property type="term" value="F:histidinol-phosphate transaminase activity"/>
    <property type="evidence" value="ECO:0007669"/>
    <property type="project" value="UniProtKB-EC"/>
</dbReference>
<keyword evidence="7 9" id="KW-0663">Pyridoxal phosphate</keyword>
<evidence type="ECO:0000256" key="2">
    <source>
        <dbReference type="ARBA" id="ARBA00005011"/>
    </source>
</evidence>
<evidence type="ECO:0000259" key="10">
    <source>
        <dbReference type="Pfam" id="PF00155"/>
    </source>
</evidence>
<reference evidence="11 12" key="1">
    <citation type="submission" date="2024-07" db="EMBL/GenBank/DDBJ databases">
        <authorList>
            <person name="Ren Q."/>
        </authorList>
    </citation>
    <scope>NUCLEOTIDE SEQUENCE [LARGE SCALE GENOMIC DNA]</scope>
    <source>
        <strain evidence="11 12">REN37</strain>
    </source>
</reference>
<dbReference type="Gene3D" id="3.40.640.10">
    <property type="entry name" value="Type I PLP-dependent aspartate aminotransferase-like (Major domain)"/>
    <property type="match status" value="1"/>
</dbReference>
<dbReference type="RefSeq" id="WP_369455403.1">
    <property type="nucleotide sequence ID" value="NZ_JBGCUO010000001.1"/>
</dbReference>
<dbReference type="Proteomes" id="UP001562065">
    <property type="component" value="Unassembled WGS sequence"/>
</dbReference>
<comment type="subunit">
    <text evidence="4 9">Homodimer.</text>
</comment>
<comment type="caution">
    <text evidence="11">The sequence shown here is derived from an EMBL/GenBank/DDBJ whole genome shotgun (WGS) entry which is preliminary data.</text>
</comment>
<dbReference type="NCBIfam" id="TIGR01141">
    <property type="entry name" value="hisC"/>
    <property type="match status" value="1"/>
</dbReference>
<feature type="domain" description="Aminotransferase class I/classII large" evidence="10">
    <location>
        <begin position="37"/>
        <end position="362"/>
    </location>
</feature>
<dbReference type="InterPro" id="IPR050106">
    <property type="entry name" value="HistidinolP_aminotransfase"/>
</dbReference>
<dbReference type="PANTHER" id="PTHR43643">
    <property type="entry name" value="HISTIDINOL-PHOSPHATE AMINOTRANSFERASE 2"/>
    <property type="match status" value="1"/>
</dbReference>
<dbReference type="InterPro" id="IPR005861">
    <property type="entry name" value="HisP_aminotrans"/>
</dbReference>
<keyword evidence="12" id="KW-1185">Reference proteome</keyword>
<organism evidence="11 12">
    <name type="scientific">Isoalcanivorax beigongshangi</name>
    <dbReference type="NCBI Taxonomy" id="3238810"/>
    <lineage>
        <taxon>Bacteria</taxon>
        <taxon>Pseudomonadati</taxon>
        <taxon>Pseudomonadota</taxon>
        <taxon>Gammaproteobacteria</taxon>
        <taxon>Oceanospirillales</taxon>
        <taxon>Alcanivoracaceae</taxon>
        <taxon>Isoalcanivorax</taxon>
    </lineage>
</organism>
<dbReference type="Pfam" id="PF00155">
    <property type="entry name" value="Aminotran_1_2"/>
    <property type="match status" value="1"/>
</dbReference>
<evidence type="ECO:0000256" key="1">
    <source>
        <dbReference type="ARBA" id="ARBA00001933"/>
    </source>
</evidence>
<evidence type="ECO:0000256" key="3">
    <source>
        <dbReference type="ARBA" id="ARBA00007970"/>
    </source>
</evidence>
<comment type="cofactor">
    <cofactor evidence="1 9">
        <name>pyridoxal 5'-phosphate</name>
        <dbReference type="ChEBI" id="CHEBI:597326"/>
    </cofactor>
</comment>
<dbReference type="PANTHER" id="PTHR43643:SF3">
    <property type="entry name" value="HISTIDINOL-PHOSPHATE AMINOTRANSFERASE"/>
    <property type="match status" value="1"/>
</dbReference>
<evidence type="ECO:0000256" key="7">
    <source>
        <dbReference type="ARBA" id="ARBA00022898"/>
    </source>
</evidence>
<dbReference type="InterPro" id="IPR004839">
    <property type="entry name" value="Aminotransferase_I/II_large"/>
</dbReference>
<dbReference type="EC" id="2.6.1.9" evidence="9"/>
<comment type="pathway">
    <text evidence="2 9">Amino-acid biosynthesis; L-histidine biosynthesis; L-histidine from 5-phospho-alpha-D-ribose 1-diphosphate: step 7/9.</text>
</comment>
<evidence type="ECO:0000313" key="12">
    <source>
        <dbReference type="Proteomes" id="UP001562065"/>
    </source>
</evidence>
<comment type="similarity">
    <text evidence="3 9">Belongs to the class-II pyridoxal-phosphate-dependent aminotransferase family. Histidinol-phosphate aminotransferase subfamily.</text>
</comment>
<name>A0ABV4AH62_9GAMM</name>
<dbReference type="InterPro" id="IPR015424">
    <property type="entry name" value="PyrdxlP-dep_Trfase"/>
</dbReference>
<dbReference type="InterPro" id="IPR015421">
    <property type="entry name" value="PyrdxlP-dep_Trfase_major"/>
</dbReference>
<evidence type="ECO:0000256" key="8">
    <source>
        <dbReference type="ARBA" id="ARBA00047481"/>
    </source>
</evidence>
<dbReference type="EMBL" id="JBGCUO010000001">
    <property type="protein sequence ID" value="MEY1662162.1"/>
    <property type="molecule type" value="Genomic_DNA"/>
</dbReference>